<dbReference type="EMBL" id="SEYY01001153">
    <property type="protein sequence ID" value="KAB7505663.1"/>
    <property type="molecule type" value="Genomic_DNA"/>
</dbReference>
<protein>
    <submittedName>
        <fullName evidence="1">Uncharacterized protein</fullName>
    </submittedName>
</protein>
<evidence type="ECO:0000313" key="1">
    <source>
        <dbReference type="EMBL" id="KAB7505663.1"/>
    </source>
</evidence>
<dbReference type="AlphaFoldDB" id="A0A5N5TGA3"/>
<proteinExistence type="predicted"/>
<accession>A0A5N5TGA3</accession>
<gene>
    <name evidence="1" type="ORF">Anas_02246</name>
</gene>
<sequence length="144" mass="16404">MSIQIKNIKTENNSENSINIYKCLLVVLLKPEKDALASKILVTALFIYLFIRDNLLPVSLVLLPMTEAQGITLEGGRIPPNTTLTEYHQRHLQYNTNNYNFDTITPLTPSTTFTPPPLNKNHKISTKKPTRTQSYFLTLKTIED</sequence>
<reference evidence="1 2" key="1">
    <citation type="journal article" date="2019" name="PLoS Biol.">
        <title>Sex chromosomes control vertical transmission of feminizing Wolbachia symbionts in an isopod.</title>
        <authorList>
            <person name="Becking T."/>
            <person name="Chebbi M.A."/>
            <person name="Giraud I."/>
            <person name="Moumen B."/>
            <person name="Laverre T."/>
            <person name="Caubet Y."/>
            <person name="Peccoud J."/>
            <person name="Gilbert C."/>
            <person name="Cordaux R."/>
        </authorList>
    </citation>
    <scope>NUCLEOTIDE SEQUENCE [LARGE SCALE GENOMIC DNA]</scope>
    <source>
        <strain evidence="1">ANa2</strain>
        <tissue evidence="1">Whole body excluding digestive tract and cuticle</tissue>
    </source>
</reference>
<dbReference type="Proteomes" id="UP000326759">
    <property type="component" value="Unassembled WGS sequence"/>
</dbReference>
<keyword evidence="2" id="KW-1185">Reference proteome</keyword>
<name>A0A5N5TGA3_9CRUS</name>
<evidence type="ECO:0000313" key="2">
    <source>
        <dbReference type="Proteomes" id="UP000326759"/>
    </source>
</evidence>
<organism evidence="1 2">
    <name type="scientific">Armadillidium nasatum</name>
    <dbReference type="NCBI Taxonomy" id="96803"/>
    <lineage>
        <taxon>Eukaryota</taxon>
        <taxon>Metazoa</taxon>
        <taxon>Ecdysozoa</taxon>
        <taxon>Arthropoda</taxon>
        <taxon>Crustacea</taxon>
        <taxon>Multicrustacea</taxon>
        <taxon>Malacostraca</taxon>
        <taxon>Eumalacostraca</taxon>
        <taxon>Peracarida</taxon>
        <taxon>Isopoda</taxon>
        <taxon>Oniscidea</taxon>
        <taxon>Crinocheta</taxon>
        <taxon>Armadillidiidae</taxon>
        <taxon>Armadillidium</taxon>
    </lineage>
</organism>
<comment type="caution">
    <text evidence="1">The sequence shown here is derived from an EMBL/GenBank/DDBJ whole genome shotgun (WGS) entry which is preliminary data.</text>
</comment>